<accession>A0ABT1YQA3</accession>
<gene>
    <name evidence="1" type="ORF">NV381_23545</name>
</gene>
<proteinExistence type="predicted"/>
<keyword evidence="2" id="KW-1185">Reference proteome</keyword>
<dbReference type="InterPro" id="IPR007362">
    <property type="entry name" value="DUF429"/>
</dbReference>
<protein>
    <submittedName>
        <fullName evidence="1">DUF429 domain-containing protein</fullName>
    </submittedName>
</protein>
<dbReference type="RefSeq" id="WP_258215733.1">
    <property type="nucleotide sequence ID" value="NZ_JANQBD010000018.1"/>
</dbReference>
<organism evidence="1 2">
    <name type="scientific">Paenibacillus radicis</name>
    <name type="common">ex Xue et al. 2023</name>
    <dbReference type="NCBI Taxonomy" id="2972489"/>
    <lineage>
        <taxon>Bacteria</taxon>
        <taxon>Bacillati</taxon>
        <taxon>Bacillota</taxon>
        <taxon>Bacilli</taxon>
        <taxon>Bacillales</taxon>
        <taxon>Paenibacillaceae</taxon>
        <taxon>Paenibacillus</taxon>
    </lineage>
</organism>
<evidence type="ECO:0000313" key="1">
    <source>
        <dbReference type="EMBL" id="MCR8634170.1"/>
    </source>
</evidence>
<dbReference type="Pfam" id="PF04250">
    <property type="entry name" value="DUF429"/>
    <property type="match status" value="1"/>
</dbReference>
<reference evidence="1 2" key="1">
    <citation type="submission" date="2022-08" db="EMBL/GenBank/DDBJ databases">
        <title>Paenibacillus endoradicis sp. nov., Paenibacillus radicibacter sp. nov and Paenibacillus pararadicis sp. nov., three cold-adapted plant growth-promoting bacteria isolated from root of Larix gmelinii in Great Khingan.</title>
        <authorList>
            <person name="Xue H."/>
        </authorList>
    </citation>
    <scope>NUCLEOTIDE SEQUENCE [LARGE SCALE GENOMIC DNA]</scope>
    <source>
        <strain evidence="1 2">N5-1-1-5</strain>
    </source>
</reference>
<comment type="caution">
    <text evidence="1">The sequence shown here is derived from an EMBL/GenBank/DDBJ whole genome shotgun (WGS) entry which is preliminary data.</text>
</comment>
<evidence type="ECO:0000313" key="2">
    <source>
        <dbReference type="Proteomes" id="UP001300012"/>
    </source>
</evidence>
<dbReference type="EMBL" id="JANQBD010000018">
    <property type="protein sequence ID" value="MCR8634170.1"/>
    <property type="molecule type" value="Genomic_DNA"/>
</dbReference>
<sequence length="245" mass="27332">MTSGSTYGGIDGCRGGWIAITLSALSGHAETYLFSSLFALWQELSDAELLLLDMPMGLKSKGREERRCDLLARQLLRPLRTSSIFPAPVRGVLDAADYAEANGINRRMGERGLSKQTWHLVPKIREADSLLRSEEGACRKFREAHPEVCFATLFGAPMTFNKKTEEGYRERMDYLLTLFPAADKVIEQAMTQFRRSAAARDDFVDALVLAVSGVVSKGDLNSIPDPQEQDEYGIPMSIWHAKLER</sequence>
<name>A0ABT1YQA3_9BACL</name>
<dbReference type="Proteomes" id="UP001300012">
    <property type="component" value="Unassembled WGS sequence"/>
</dbReference>